<dbReference type="InterPro" id="IPR009030">
    <property type="entry name" value="Growth_fac_rcpt_cys_sf"/>
</dbReference>
<feature type="repeat" description="TNFR-Cys" evidence="13">
    <location>
        <begin position="2331"/>
        <end position="2374"/>
    </location>
</feature>
<feature type="repeat" description="TNFR-Cys" evidence="13">
    <location>
        <begin position="2600"/>
        <end position="2647"/>
    </location>
</feature>
<feature type="domain" description="TNFR-Cys" evidence="15">
    <location>
        <begin position="1918"/>
        <end position="1965"/>
    </location>
</feature>
<evidence type="ECO:0000313" key="18">
    <source>
        <dbReference type="EMBL" id="EGD78970.1"/>
    </source>
</evidence>
<dbReference type="OrthoDB" id="300641at2759"/>
<comment type="caution">
    <text evidence="13">Lacks conserved residue(s) required for the propagation of feature annotation.</text>
</comment>
<feature type="disulfide bond" evidence="13">
    <location>
        <begin position="1576"/>
        <end position="1594"/>
    </location>
</feature>
<evidence type="ECO:0000256" key="3">
    <source>
        <dbReference type="ARBA" id="ARBA00022525"/>
    </source>
</evidence>
<feature type="repeat" description="TNFR-Cys" evidence="13">
    <location>
        <begin position="2196"/>
        <end position="2234"/>
    </location>
</feature>
<feature type="disulfide bond" evidence="13">
    <location>
        <begin position="1573"/>
        <end position="1586"/>
    </location>
</feature>
<feature type="disulfide bond" evidence="13">
    <location>
        <begin position="1895"/>
        <end position="1913"/>
    </location>
</feature>
<feature type="disulfide bond" evidence="13">
    <location>
        <begin position="1268"/>
        <end position="1286"/>
    </location>
</feature>
<feature type="domain" description="TNFR-Cys" evidence="15">
    <location>
        <begin position="1967"/>
        <end position="2007"/>
    </location>
</feature>
<evidence type="ECO:0000259" key="16">
    <source>
        <dbReference type="PROSITE" id="PS50234"/>
    </source>
</evidence>
<feature type="disulfide bond" evidence="13">
    <location>
        <begin position="2213"/>
        <end position="2226"/>
    </location>
</feature>
<dbReference type="Pfam" id="PF00028">
    <property type="entry name" value="Cadherin"/>
    <property type="match status" value="2"/>
</dbReference>
<feature type="disulfide bond" evidence="13">
    <location>
        <begin position="1397"/>
        <end position="1410"/>
    </location>
</feature>
<feature type="repeat" description="TNFR-Cys" evidence="13">
    <location>
        <begin position="1646"/>
        <end position="1686"/>
    </location>
</feature>
<evidence type="ECO:0000256" key="4">
    <source>
        <dbReference type="ARBA" id="ARBA00022692"/>
    </source>
</evidence>
<proteinExistence type="predicted"/>
<evidence type="ECO:0000256" key="13">
    <source>
        <dbReference type="PROSITE-ProRule" id="PRU00206"/>
    </source>
</evidence>
<feature type="domain" description="TNFR-Cys" evidence="15">
    <location>
        <begin position="1646"/>
        <end position="1686"/>
    </location>
</feature>
<dbReference type="Pfam" id="PF00092">
    <property type="entry name" value="VWA"/>
    <property type="match status" value="1"/>
</dbReference>
<evidence type="ECO:0000256" key="2">
    <source>
        <dbReference type="ARBA" id="ARBA00004613"/>
    </source>
</evidence>
<keyword evidence="4" id="KW-0812">Transmembrane</keyword>
<dbReference type="Gene3D" id="2.60.40.60">
    <property type="entry name" value="Cadherins"/>
    <property type="match status" value="2"/>
</dbReference>
<feature type="repeat" description="TNFR-Cys" evidence="13">
    <location>
        <begin position="1875"/>
        <end position="1913"/>
    </location>
</feature>
<dbReference type="InterPro" id="IPR009045">
    <property type="entry name" value="Zn_M74/Hedgehog-like"/>
</dbReference>
<dbReference type="GO" id="GO:0005576">
    <property type="term" value="C:extracellular region"/>
    <property type="evidence" value="ECO:0007669"/>
    <property type="project" value="UniProtKB-SubCell"/>
</dbReference>
<feature type="disulfide bond" evidence="13">
    <location>
        <begin position="2356"/>
        <end position="2374"/>
    </location>
</feature>
<feature type="domain" description="TNFR-Cys" evidence="15">
    <location>
        <begin position="1292"/>
        <end position="1335"/>
    </location>
</feature>
<dbReference type="PROSITE" id="PS50234">
    <property type="entry name" value="VWFA"/>
    <property type="match status" value="1"/>
</dbReference>
<accession>F2TZE6</accession>
<feature type="disulfide bond" evidence="13">
    <location>
        <begin position="2265"/>
        <end position="2283"/>
    </location>
</feature>
<evidence type="ECO:0000256" key="12">
    <source>
        <dbReference type="ARBA" id="ARBA00023180"/>
    </source>
</evidence>
<feature type="disulfide bond" evidence="13">
    <location>
        <begin position="1317"/>
        <end position="1335"/>
    </location>
</feature>
<feature type="repeat" description="TNFR-Cys" evidence="13">
    <location>
        <begin position="1717"/>
        <end position="1764"/>
    </location>
</feature>
<keyword evidence="3" id="KW-0964">Secreted</keyword>
<feature type="repeat" description="TNFR-Cys" evidence="13">
    <location>
        <begin position="2285"/>
        <end position="2325"/>
    </location>
</feature>
<dbReference type="SUPFAM" id="SSF55166">
    <property type="entry name" value="Hedgehog/DD-peptidase"/>
    <property type="match status" value="1"/>
</dbReference>
<dbReference type="GO" id="GO:0005886">
    <property type="term" value="C:plasma membrane"/>
    <property type="evidence" value="ECO:0007669"/>
    <property type="project" value="InterPro"/>
</dbReference>
<feature type="domain" description="TNFR-Cys" evidence="15">
    <location>
        <begin position="2037"/>
        <end position="2082"/>
    </location>
</feature>
<dbReference type="Gene3D" id="3.30.1380.10">
    <property type="match status" value="1"/>
</dbReference>
<keyword evidence="5" id="KW-0053">Apoptosis</keyword>
<dbReference type="InParanoid" id="F2TZE6"/>
<evidence type="ECO:0000256" key="1">
    <source>
        <dbReference type="ARBA" id="ARBA00004370"/>
    </source>
</evidence>
<feature type="repeat" description="TNFR-Cys" evidence="13">
    <location>
        <begin position="2409"/>
        <end position="2453"/>
    </location>
</feature>
<dbReference type="STRING" id="946362.F2TZE6"/>
<dbReference type="GO" id="GO:0005509">
    <property type="term" value="F:calcium ion binding"/>
    <property type="evidence" value="ECO:0007669"/>
    <property type="project" value="InterPro"/>
</dbReference>
<evidence type="ECO:0000256" key="8">
    <source>
        <dbReference type="ARBA" id="ARBA00022837"/>
    </source>
</evidence>
<feature type="domain" description="TNFR-Cys" evidence="15">
    <location>
        <begin position="1875"/>
        <end position="1913"/>
    </location>
</feature>
<dbReference type="InterPro" id="IPR006212">
    <property type="entry name" value="Furin_repeat"/>
</dbReference>
<feature type="domain" description="TNFR-Cys" evidence="15">
    <location>
        <begin position="1243"/>
        <end position="1286"/>
    </location>
</feature>
<dbReference type="Gene3D" id="2.10.220.10">
    <property type="entry name" value="Hormone Receptor, Insulin-like Growth Factor Receptor 1, Chain A, domain 2"/>
    <property type="match status" value="5"/>
</dbReference>
<dbReference type="CDD" id="cd00064">
    <property type="entry name" value="FU"/>
    <property type="match status" value="5"/>
</dbReference>
<sequence length="2673" mass="280319">MMAGRAASVLALLLGVFVALVAVPATHARPQEGIIKPPMPSDTFLNISDAIANAANAFESPISEGVVPFYAQPSEDSCAICEHILSRSNVAEALSPEAAANLADEACSAIERDTTRWQCRGIAANYIDDLINGHCNTACADVKRERRSVCQSHVECLTTQFCGQNQECQACSVCAMEGVDVALGGYCPCLGGTIEGITPAEGSTVVGGTLQTIEFKTENVGPAVNIELYKRGENTKAFRTIQQFVRVSDTGVTKFTWPVSRYYPSGSYYITITSIASSQIVGLVPTNGYFQIQKSLACKAHEVCSATTYCDIYSSCYYCDECERWQDAFDGQCPEKCYKSIATRAQVTFQLPKATSKIATNSYLPIVWNYNALVLDHIDLYLLPVNSFNSLLALSINQEVSAGSLAYKVPRDFPPGKYWIVATHTADASLQVIGYTPDRANTIGDTGFEIFQEDCPSHDSCEDTEYCDADGSCYPCDDCFRTGAAFDGTCPQKCGTGTVMEFGTSIPDGPEADASGVILEFILPQCPEFKALQHLTATETVKPDPPTSNGDPSVMSKRLRRHITTLASVVRGVFGDDAYVRVLEAYVEPPADISKASLHNVGRAARITIEGVPDDFASDRLGVLGGLAVEAGFDYVAYTSRDSLYVSVIADQCRQNLDLVFLLDGSGSIESTALGGAPGTFQDRVLAFVSQVTTYFTIGEHDTRVAVATFASGATVNIRLNDHFDGDALRDAIADIPYPQGQTYTSLGLRAVRQDILTEANGMRPASEGVPRVLVVLTDGNSQPSYDPATEASILHDQNVNVFAIGVGSSISQSQLEDIASDPDARHVFNLRSFSLIGDIVDAMSATTCDAPAVLTAGDSVSSVVRPCETLFFRPLCGQITNLNIELKSERGAAVMYVAFNNQHPSPFDYDFAVTGTDELKRLTLNRSPDDTDPVYIAVQANVPAASADDEDAALAGVDFVLTVYSDIFPGVADTVVQVAEDRPVGTVIFTPPATQLADPQPVFEFSLVGRTDEQFSIDATTGAVSIARPLDHELVSSYRLRISARAIGLPCLTGAIDIVVSVIDVNDNAPVFAQSLYQVAVDEGRPRNTLVLQVQATDADSGANAMIVYSLATQNVPFAIDGASGVIVTTEVLNNDVQQEYQLAVVASDGVRSATAKVYVTVNPVPCPLGTASATGTLPCVACPDGTFQDGSAPVADTCFPCGCGEGEYATGSCTPKHNYDCRSCPVYSYSEAGSIQLSDCECKDGYFKIEDEGTNTFFCAPCTEQCPAGSYQTAACSPKHDIECAQCTSTCPSGHFLSGTCGGTSNYECTPCATCQAGQFISSPCQVTGNRECSACTTYADCEQGTEYIDGLCTMGTDTSSPSCQPCIDTCAPGAFLTGECGGADGTSRTRCQQCTVCTTSQYLVSDCTDDADRQCADCVTECDAGSYLVGECNPMSTDAPRCEPCTTEEDCEDNEYLDNGVCGGSSTPECQTCHPSCLACDGPGPESCTDCPSGTSLHEGACLSECPLGTYSVDGECQACSSNCLTCNGTSDTCTSCDTAASLVLHDSECVSVCPDGFFKDFAGGVCRRCKTCSGGTYKVGGCQGATNTQCEPWSAECVPGVSFESVTPTPSNDRECTMCKTSCPAGEQLTGECITEDRTCVPCPSGTYKEAAGGQACVPCPTSCAQNEYLDGTCTVTTSTVCRACTTECENDIYLSGTCNGTRSYPTCEECSTCGEDQYVLRACSSANGGSNTVCRDCTQTCPEGHYMSSPCSANADAVCTPCTTADACLSTEVLIGTCGGTETTQCVPCHPECLTCSGPSASNCTSCERGVFLSGTECRTECDLGFYPSTASGECELCHPSCRDCVGATSTACTSCNSPLFLLGTECVAGCPTGYFGDTTSQTCRQCRQCPTGTYKTGGCDGTQDTVCTMWTPCAVGEYEVVSPTAFRDRECAACRQSCPAGSELVGECGGPEGTSNPSCEPCDAGFFKEEPGAGSCQACRTSCEAGSFLTGQCSTTTQPTCQLCKSSCGPDHYLTGVCEGRQDFTCEACNTCEEGEYEVAPCLGSGQNRQCATCRTSCPAGQFLTGMCQGTTQPQCMSCRTQEDCAENEFVSGECGGADGRQNPTCESCDGSCARCDGSAPTDCVACSGSLSLDTDTGRCVSDCSAGTYAADNVCEDCDPSCAACFGGASTECTACFPDTFLSNGRCVATCPQGTFANATTGRCQTCSQCPSGTFVEAACTTTSNTVCTAWTECAPGTYQSTAPTTTSDRVCSTCTTTCPAGQELSVSCTPTHNAQCTACNAGTYKPSSGPQACQACVQSCSEGYYVSGTCTATSTPTCILCTSTCAEGFFLQGECAGSSNPHCEACDTCDIGKYETRACTLNSDRQCSACTTPDACAQGEYLDGECTPTSNPRCKPCTTTSQCGADQFLAGECAADAPNPTCTTCTTCAGDEYEAAPCTETSDRQCAKCTDACPNGHFLTGACPGSLAADFPRTVVVDGVTYAALDATFPEDTSTSCQAQASLPSGWSLVTNVDVARDVAAQHPWGASCLVVSAEHAFATANSATLSPGDACHCDEQLGCMTSSSSGLLGVTACPRRILMQWAPPACQQCTSSCPDNHFLDGECGGRSNPVCRPCTVCEEGFYETVACTHLDVGTQDRVCEPCVTEDDCAEGEYLSGMCGGTSTPT</sequence>
<feature type="disulfide bond" evidence="13">
    <location>
        <begin position="2064"/>
        <end position="2082"/>
    </location>
</feature>
<feature type="domain" description="TNFR-Cys" evidence="15">
    <location>
        <begin position="2196"/>
        <end position="2234"/>
    </location>
</feature>
<feature type="domain" description="TNFR-Cys" evidence="15">
    <location>
        <begin position="2600"/>
        <end position="2647"/>
    </location>
</feature>
<dbReference type="InterPro" id="IPR020894">
    <property type="entry name" value="Cadherin_CS"/>
</dbReference>
<feature type="repeat" description="TNFR-Cys" evidence="13">
    <location>
        <begin position="1243"/>
        <end position="1286"/>
    </location>
</feature>
<dbReference type="Pfam" id="PF00020">
    <property type="entry name" value="TNFR_c6"/>
    <property type="match status" value="11"/>
</dbReference>
<feature type="disulfide bond" evidence="13">
    <location>
        <begin position="2432"/>
        <end position="2445"/>
    </location>
</feature>
<dbReference type="PROSITE" id="PS50268">
    <property type="entry name" value="CADHERIN_2"/>
    <property type="match status" value="2"/>
</dbReference>
<dbReference type="GO" id="GO:0007267">
    <property type="term" value="P:cell-cell signaling"/>
    <property type="evidence" value="ECO:0007669"/>
    <property type="project" value="InterPro"/>
</dbReference>
<dbReference type="eggNOG" id="KOG4289">
    <property type="taxonomic scope" value="Eukaryota"/>
</dbReference>
<feature type="disulfide bond" evidence="13">
    <location>
        <begin position="2622"/>
        <end position="2635"/>
    </location>
</feature>
<evidence type="ECO:0000256" key="9">
    <source>
        <dbReference type="ARBA" id="ARBA00022989"/>
    </source>
</evidence>
<dbReference type="InterPro" id="IPR052459">
    <property type="entry name" value="TNFRSF_decoy_receptor"/>
</dbReference>
<protein>
    <submittedName>
        <fullName evidence="18">Uncharacterized protein</fullName>
    </submittedName>
</protein>
<feature type="disulfide bond" evidence="13">
    <location>
        <begin position="1314"/>
        <end position="1327"/>
    </location>
</feature>
<feature type="domain" description="TNFR-Cys" evidence="15">
    <location>
        <begin position="1372"/>
        <end position="1418"/>
    </location>
</feature>
<feature type="domain" description="TNFR-Cys" evidence="15">
    <location>
        <begin position="2239"/>
        <end position="2283"/>
    </location>
</feature>
<dbReference type="Gene3D" id="2.10.50.10">
    <property type="entry name" value="Tumor Necrosis Factor Receptor, subunit A, domain 2"/>
    <property type="match status" value="5"/>
</dbReference>
<feature type="disulfide bond" evidence="13">
    <location>
        <begin position="2216"/>
        <end position="2234"/>
    </location>
</feature>
<feature type="domain" description="TNFR-Cys" evidence="15">
    <location>
        <begin position="2331"/>
        <end position="2374"/>
    </location>
</feature>
<keyword evidence="19" id="KW-1185">Reference proteome</keyword>
<dbReference type="InterPro" id="IPR036465">
    <property type="entry name" value="vWFA_dom_sf"/>
</dbReference>
<feature type="disulfide bond" evidence="13">
    <location>
        <begin position="2307"/>
        <end position="2325"/>
    </location>
</feature>
<feature type="domain" description="TNFR-Cys" evidence="15">
    <location>
        <begin position="2409"/>
        <end position="2453"/>
    </location>
</feature>
<evidence type="ECO:0000259" key="15">
    <source>
        <dbReference type="PROSITE" id="PS50050"/>
    </source>
</evidence>
<evidence type="ECO:0000256" key="11">
    <source>
        <dbReference type="ARBA" id="ARBA00023157"/>
    </source>
</evidence>
<feature type="repeat" description="TNFR-Cys" evidence="13">
    <location>
        <begin position="1292"/>
        <end position="1335"/>
    </location>
</feature>
<keyword evidence="8" id="KW-0106">Calcium</keyword>
<dbReference type="SMART" id="SM00261">
    <property type="entry name" value="FU"/>
    <property type="match status" value="7"/>
</dbReference>
<dbReference type="InterPro" id="IPR002035">
    <property type="entry name" value="VWF_A"/>
</dbReference>
<feature type="disulfide bond" evidence="13">
    <location>
        <begin position="1746"/>
        <end position="1764"/>
    </location>
</feature>
<dbReference type="Gene3D" id="3.40.50.410">
    <property type="entry name" value="von Willebrand factor, type A domain"/>
    <property type="match status" value="1"/>
</dbReference>
<feature type="domain" description="VWFA" evidence="16">
    <location>
        <begin position="658"/>
        <end position="844"/>
    </location>
</feature>
<feature type="disulfide bond" evidence="13">
    <location>
        <begin position="2353"/>
        <end position="2366"/>
    </location>
</feature>
<dbReference type="PROSITE" id="PS50050">
    <property type="entry name" value="TNFR_NGFR_2"/>
    <property type="match status" value="16"/>
</dbReference>
<feature type="disulfide bond" evidence="13">
    <location>
        <begin position="1892"/>
        <end position="1905"/>
    </location>
</feature>
<dbReference type="Proteomes" id="UP000007799">
    <property type="component" value="Unassembled WGS sequence"/>
</dbReference>
<dbReference type="PANTHER" id="PTHR23097">
    <property type="entry name" value="TUMOR NECROSIS FACTOR RECEPTOR SUPERFAMILY MEMBER"/>
    <property type="match status" value="1"/>
</dbReference>
<feature type="repeat" description="TNFR-Cys" evidence="13">
    <location>
        <begin position="1967"/>
        <end position="2007"/>
    </location>
</feature>
<evidence type="ECO:0000256" key="14">
    <source>
        <dbReference type="SAM" id="SignalP"/>
    </source>
</evidence>
<dbReference type="SUPFAM" id="SSF49313">
    <property type="entry name" value="Cadherin-like"/>
    <property type="match status" value="2"/>
</dbReference>
<dbReference type="RefSeq" id="XP_004997926.1">
    <property type="nucleotide sequence ID" value="XM_004997869.1"/>
</dbReference>
<feature type="signal peptide" evidence="14">
    <location>
        <begin position="1"/>
        <end position="28"/>
    </location>
</feature>
<dbReference type="CDD" id="cd11304">
    <property type="entry name" value="Cadherin_repeat"/>
    <property type="match status" value="2"/>
</dbReference>
<evidence type="ECO:0000256" key="10">
    <source>
        <dbReference type="ARBA" id="ARBA00023136"/>
    </source>
</evidence>
<dbReference type="SMART" id="SM00327">
    <property type="entry name" value="VWA"/>
    <property type="match status" value="1"/>
</dbReference>
<dbReference type="EMBL" id="GL832957">
    <property type="protein sequence ID" value="EGD78970.1"/>
    <property type="molecule type" value="Genomic_DNA"/>
</dbReference>
<name>F2TZE6_SALR5</name>
<gene>
    <name evidence="18" type="ORF">PTSG_11807</name>
</gene>
<dbReference type="SUPFAM" id="SSF53300">
    <property type="entry name" value="vWA-like"/>
    <property type="match status" value="1"/>
</dbReference>
<dbReference type="GeneID" id="16078521"/>
<dbReference type="SMART" id="SM01411">
    <property type="entry name" value="Ephrin_rec_like"/>
    <property type="match status" value="8"/>
</dbReference>
<feature type="domain" description="TNFR-Cys" evidence="15">
    <location>
        <begin position="2285"/>
        <end position="2325"/>
    </location>
</feature>
<dbReference type="PANTHER" id="PTHR23097:SF181">
    <property type="entry name" value="CASPASE-8-LIKE"/>
    <property type="match status" value="1"/>
</dbReference>
<feature type="disulfide bond" evidence="13">
    <location>
        <begin position="1400"/>
        <end position="1418"/>
    </location>
</feature>
<feature type="disulfide bond" evidence="13">
    <location>
        <begin position="1989"/>
        <end position="2007"/>
    </location>
</feature>
<dbReference type="InterPro" id="IPR002126">
    <property type="entry name" value="Cadherin-like_dom"/>
</dbReference>
<keyword evidence="10" id="KW-0472">Membrane</keyword>
<dbReference type="SUPFAM" id="SSF57184">
    <property type="entry name" value="Growth factor receptor domain"/>
    <property type="match status" value="3"/>
</dbReference>
<feature type="repeat" description="TNFR-Cys" evidence="13">
    <location>
        <begin position="1372"/>
        <end position="1418"/>
    </location>
</feature>
<feature type="domain" description="TNFR-Cys" evidence="15">
    <location>
        <begin position="1717"/>
        <end position="1764"/>
    </location>
</feature>
<reference evidence="18" key="1">
    <citation type="submission" date="2009-08" db="EMBL/GenBank/DDBJ databases">
        <title>Annotation of Salpingoeca rosetta.</title>
        <authorList>
            <consortium name="The Broad Institute Genome Sequencing Platform"/>
            <person name="Russ C."/>
            <person name="Cuomo C."/>
            <person name="Burger G."/>
            <person name="Gray M.W."/>
            <person name="Holland P.W.H."/>
            <person name="King N."/>
            <person name="Lang F.B.F."/>
            <person name="Roger A.J."/>
            <person name="Ruiz-Trillo I."/>
            <person name="Young S.K."/>
            <person name="Zeng Q."/>
            <person name="Gargeya S."/>
            <person name="Alvarado L."/>
            <person name="Berlin A."/>
            <person name="Chapman S.B."/>
            <person name="Chen Z."/>
            <person name="Freedman E."/>
            <person name="Gellesch M."/>
            <person name="Goldberg J."/>
            <person name="Griggs A."/>
            <person name="Gujja S."/>
            <person name="Heilman E."/>
            <person name="Heiman D."/>
            <person name="Howarth C."/>
            <person name="Mehta T."/>
            <person name="Neiman D."/>
            <person name="Pearson M."/>
            <person name="Roberts A."/>
            <person name="Saif S."/>
            <person name="Shea T."/>
            <person name="Shenoy N."/>
            <person name="Sisk P."/>
            <person name="Stolte C."/>
            <person name="Sykes S."/>
            <person name="White J."/>
            <person name="Yandava C."/>
            <person name="Haas B."/>
            <person name="Nusbaum C."/>
            <person name="Birren B."/>
        </authorList>
    </citation>
    <scope>NUCLEOTIDE SEQUENCE [LARGE SCALE GENOMIC DNA]</scope>
    <source>
        <strain evidence="18">ATCC 50818</strain>
    </source>
</reference>
<dbReference type="PROSITE" id="PS00652">
    <property type="entry name" value="TNFR_NGFR_1"/>
    <property type="match status" value="4"/>
</dbReference>
<feature type="domain" description="Cadherin" evidence="17">
    <location>
        <begin position="977"/>
        <end position="1073"/>
    </location>
</feature>
<evidence type="ECO:0000256" key="6">
    <source>
        <dbReference type="ARBA" id="ARBA00022729"/>
    </source>
</evidence>
<feature type="disulfide bond" evidence="13">
    <location>
        <begin position="1668"/>
        <end position="1686"/>
    </location>
</feature>
<dbReference type="SMART" id="SM00112">
    <property type="entry name" value="CA"/>
    <property type="match status" value="2"/>
</dbReference>
<dbReference type="PRINTS" id="PR00205">
    <property type="entry name" value="CADHERIN"/>
</dbReference>
<keyword evidence="7" id="KW-0677">Repeat</keyword>
<dbReference type="InterPro" id="IPR001368">
    <property type="entry name" value="TNFR/NGFR_Cys_rich_reg"/>
</dbReference>
<dbReference type="eggNOG" id="KOG3525">
    <property type="taxonomic scope" value="Eukaryota"/>
</dbReference>
<keyword evidence="9" id="KW-1133">Transmembrane helix</keyword>
<dbReference type="PROSITE" id="PS00232">
    <property type="entry name" value="CADHERIN_1"/>
    <property type="match status" value="1"/>
</dbReference>
<feature type="repeat" description="TNFR-Cys" evidence="13">
    <location>
        <begin position="2037"/>
        <end position="2082"/>
    </location>
</feature>
<feature type="disulfide bond" evidence="13">
    <location>
        <begin position="2435"/>
        <end position="2453"/>
    </location>
</feature>
<feature type="repeat" description="TNFR-Cys" evidence="13">
    <location>
        <begin position="1918"/>
        <end position="1965"/>
    </location>
</feature>
<feature type="chain" id="PRO_5003287114" evidence="14">
    <location>
        <begin position="29"/>
        <end position="2673"/>
    </location>
</feature>
<feature type="domain" description="Cadherin" evidence="17">
    <location>
        <begin position="1074"/>
        <end position="1163"/>
    </location>
</feature>
<dbReference type="GO" id="GO:0007156">
    <property type="term" value="P:homophilic cell adhesion via plasma membrane adhesion molecules"/>
    <property type="evidence" value="ECO:0007669"/>
    <property type="project" value="InterPro"/>
</dbReference>
<dbReference type="CDD" id="cd01450">
    <property type="entry name" value="vWFA_subfamily_ECM"/>
    <property type="match status" value="1"/>
</dbReference>
<dbReference type="FunFam" id="2.60.40.60:FF:000020">
    <property type="entry name" value="Dachsous cadherin-related 1b"/>
    <property type="match status" value="1"/>
</dbReference>
<keyword evidence="11 13" id="KW-1015">Disulfide bond</keyword>
<dbReference type="InterPro" id="IPR000320">
    <property type="entry name" value="Hedgehog_signalling_dom"/>
</dbReference>
<organism evidence="19">
    <name type="scientific">Salpingoeca rosetta (strain ATCC 50818 / BSB-021)</name>
    <dbReference type="NCBI Taxonomy" id="946362"/>
    <lineage>
        <taxon>Eukaryota</taxon>
        <taxon>Choanoflagellata</taxon>
        <taxon>Craspedida</taxon>
        <taxon>Salpingoecidae</taxon>
        <taxon>Salpingoeca</taxon>
    </lineage>
</organism>
<evidence type="ECO:0000313" key="19">
    <source>
        <dbReference type="Proteomes" id="UP000007799"/>
    </source>
</evidence>
<keyword evidence="12" id="KW-0325">Glycoprotein</keyword>
<feature type="domain" description="TNFR-Cys" evidence="15">
    <location>
        <begin position="1556"/>
        <end position="1594"/>
    </location>
</feature>
<evidence type="ECO:0000256" key="7">
    <source>
        <dbReference type="ARBA" id="ARBA00022737"/>
    </source>
</evidence>
<feature type="repeat" description="TNFR-Cys" evidence="13">
    <location>
        <begin position="1556"/>
        <end position="1594"/>
    </location>
</feature>
<dbReference type="Pfam" id="PF01085">
    <property type="entry name" value="HH_signal"/>
    <property type="match status" value="1"/>
</dbReference>
<dbReference type="InterPro" id="IPR015919">
    <property type="entry name" value="Cadherin-like_sf"/>
</dbReference>
<feature type="repeat" description="TNFR-Cys" evidence="13">
    <location>
        <begin position="2239"/>
        <end position="2283"/>
    </location>
</feature>
<keyword evidence="6 14" id="KW-0732">Signal</keyword>
<evidence type="ECO:0000256" key="5">
    <source>
        <dbReference type="ARBA" id="ARBA00022703"/>
    </source>
</evidence>
<dbReference type="eggNOG" id="KOG3544">
    <property type="taxonomic scope" value="Eukaryota"/>
</dbReference>
<dbReference type="GO" id="GO:0006915">
    <property type="term" value="P:apoptotic process"/>
    <property type="evidence" value="ECO:0007669"/>
    <property type="project" value="UniProtKB-KW"/>
</dbReference>
<evidence type="ECO:0000259" key="17">
    <source>
        <dbReference type="PROSITE" id="PS50268"/>
    </source>
</evidence>
<dbReference type="SMART" id="SM00208">
    <property type="entry name" value="TNFR"/>
    <property type="match status" value="19"/>
</dbReference>
<dbReference type="KEGG" id="sre:PTSG_11807"/>
<comment type="subcellular location">
    <subcellularLocation>
        <location evidence="1">Membrane</location>
    </subcellularLocation>
    <subcellularLocation>
        <location evidence="2">Secreted</location>
    </subcellularLocation>
</comment>